<organism evidence="1 2">
    <name type="scientific">Trametes sanguinea</name>
    <dbReference type="NCBI Taxonomy" id="158606"/>
    <lineage>
        <taxon>Eukaryota</taxon>
        <taxon>Fungi</taxon>
        <taxon>Dikarya</taxon>
        <taxon>Basidiomycota</taxon>
        <taxon>Agaricomycotina</taxon>
        <taxon>Agaricomycetes</taxon>
        <taxon>Polyporales</taxon>
        <taxon>Polyporaceae</taxon>
        <taxon>Trametes</taxon>
    </lineage>
</organism>
<evidence type="ECO:0000313" key="1">
    <source>
        <dbReference type="EMBL" id="KAJ3007918.1"/>
    </source>
</evidence>
<accession>A0ACC1Q3K1</accession>
<comment type="caution">
    <text evidence="1">The sequence shown here is derived from an EMBL/GenBank/DDBJ whole genome shotgun (WGS) entry which is preliminary data.</text>
</comment>
<sequence length="415" mass="45338">MLPPTSPSSYSPPSTSLSIVSTQSSSLIFIMSATKTATITSTETTEYTLLLENSLKAGDDFDAISDKFEEAFNKPEVQEQAIKDIRDLTKNVREIKEMFSKIGVGFVEFDNANFLDKDNKVLKLGPQWREFQDRFQVILDKSFDNASAASAFMQIYSKAILTDVNAEDRAALKEELQGFVTKLEAKAADALDTKNDFTRLAEDIRVFTAVIEETLKKASGRLTADMDIVKAKLESLRKQLEEVQAKMKSMGIACVASLAVGAVAAGVAIFTLSPAAMFLAVSSVFSAIGTGIKVAQAKKEAAKLEEDIKKAEAELAELLAREQLLAKYQGSLEGTKKDVMGLAAKVDTIAGIWQYLKGDMVSLHEQLSLSVDPDMPLTSRFMRKIKATREVYMRLATLLDMYAKGQEAAMAAVAA</sequence>
<evidence type="ECO:0000313" key="2">
    <source>
        <dbReference type="Proteomes" id="UP001144978"/>
    </source>
</evidence>
<dbReference type="EMBL" id="JANSHE010000698">
    <property type="protein sequence ID" value="KAJ3007918.1"/>
    <property type="molecule type" value="Genomic_DNA"/>
</dbReference>
<keyword evidence="2" id="KW-1185">Reference proteome</keyword>
<gene>
    <name evidence="1" type="ORF">NUW54_g3358</name>
</gene>
<name>A0ACC1Q3K1_9APHY</name>
<reference evidence="1" key="1">
    <citation type="submission" date="2022-08" db="EMBL/GenBank/DDBJ databases">
        <title>Genome Sequence of Pycnoporus sanguineus.</title>
        <authorList>
            <person name="Buettner E."/>
        </authorList>
    </citation>
    <scope>NUCLEOTIDE SEQUENCE</scope>
    <source>
        <strain evidence="1">CG-C14</strain>
    </source>
</reference>
<proteinExistence type="predicted"/>
<protein>
    <submittedName>
        <fullName evidence="1">Uncharacterized protein</fullName>
    </submittedName>
</protein>
<dbReference type="Proteomes" id="UP001144978">
    <property type="component" value="Unassembled WGS sequence"/>
</dbReference>